<dbReference type="SUPFAM" id="SSF54862">
    <property type="entry name" value="4Fe-4S ferredoxins"/>
    <property type="match status" value="1"/>
</dbReference>
<dbReference type="STRING" id="1123291.SAMN04490355_103922"/>
<dbReference type="GO" id="GO:0051536">
    <property type="term" value="F:iron-sulfur cluster binding"/>
    <property type="evidence" value="ECO:0007669"/>
    <property type="project" value="UniProtKB-KW"/>
</dbReference>
<dbReference type="InterPro" id="IPR029479">
    <property type="entry name" value="Nitroreductase"/>
</dbReference>
<keyword evidence="2" id="KW-0479">Metal-binding</keyword>
<dbReference type="EMBL" id="FOTS01000039">
    <property type="protein sequence ID" value="SFM08082.1"/>
    <property type="molecule type" value="Genomic_DNA"/>
</dbReference>
<dbReference type="Pfam" id="PF00881">
    <property type="entry name" value="Nitroreductase"/>
    <property type="match status" value="1"/>
</dbReference>
<dbReference type="CDD" id="cd02143">
    <property type="entry name" value="nitroreductase_FeS-like"/>
    <property type="match status" value="1"/>
</dbReference>
<accession>A0A1I4MXN6</accession>
<evidence type="ECO:0000313" key="8">
    <source>
        <dbReference type="Proteomes" id="UP000199520"/>
    </source>
</evidence>
<keyword evidence="4" id="KW-0408">Iron</keyword>
<dbReference type="Pfam" id="PF13187">
    <property type="entry name" value="Fer4_9"/>
    <property type="match status" value="1"/>
</dbReference>
<evidence type="ECO:0000259" key="6">
    <source>
        <dbReference type="PROSITE" id="PS51379"/>
    </source>
</evidence>
<keyword evidence="8" id="KW-1185">Reference proteome</keyword>
<evidence type="ECO:0000256" key="4">
    <source>
        <dbReference type="ARBA" id="ARBA00023004"/>
    </source>
</evidence>
<sequence length="266" mass="29886">MGFIEVNQEHCTQCGICADVCPTRVLVMSSNGPEAIGSEVCIACGHCVAVCPQKALDHEKAPLAKQMALTEFPVLSAQEAQVFLRSRRSIRKYKERSVPHEQLLQLIEIVRFAPTASNSQGVSYIIIENKECIEKLIEVVIEWMESQISVHWSFLLHVKAYREDKKDTIFRGAPHIILATADKGFPRGRENTVFSLAYLELYATTLGLGSCWAGLFEMCAFSGYKPLLELLKIPAGKEITGTVMVGYPQYKYQRLVDRNPLDVNWM</sequence>
<name>A0A1I4MXN6_9FIRM</name>
<dbReference type="PANTHER" id="PTHR43673">
    <property type="entry name" value="NAD(P)H NITROREDUCTASE YDGI-RELATED"/>
    <property type="match status" value="1"/>
</dbReference>
<dbReference type="OrthoDB" id="1683619at2"/>
<dbReference type="PROSITE" id="PS51379">
    <property type="entry name" value="4FE4S_FER_2"/>
    <property type="match status" value="2"/>
</dbReference>
<evidence type="ECO:0000256" key="5">
    <source>
        <dbReference type="ARBA" id="ARBA00023014"/>
    </source>
</evidence>
<keyword evidence="5" id="KW-0411">Iron-sulfur</keyword>
<dbReference type="InterPro" id="IPR017896">
    <property type="entry name" value="4Fe4S_Fe-S-bd"/>
</dbReference>
<dbReference type="GO" id="GO:0016491">
    <property type="term" value="F:oxidoreductase activity"/>
    <property type="evidence" value="ECO:0007669"/>
    <property type="project" value="UniProtKB-KW"/>
</dbReference>
<dbReference type="Proteomes" id="UP000199520">
    <property type="component" value="Unassembled WGS sequence"/>
</dbReference>
<reference evidence="8" key="1">
    <citation type="submission" date="2016-10" db="EMBL/GenBank/DDBJ databases">
        <authorList>
            <person name="Varghese N."/>
            <person name="Submissions S."/>
        </authorList>
    </citation>
    <scope>NUCLEOTIDE SEQUENCE [LARGE SCALE GENOMIC DNA]</scope>
    <source>
        <strain evidence="8">DSM 13327</strain>
    </source>
</reference>
<dbReference type="AlphaFoldDB" id="A0A1I4MXN6"/>
<evidence type="ECO:0000256" key="1">
    <source>
        <dbReference type="ARBA" id="ARBA00007118"/>
    </source>
</evidence>
<dbReference type="PANTHER" id="PTHR43673:SF10">
    <property type="entry name" value="NADH DEHYDROGENASE_NAD(P)H NITROREDUCTASE XCC3605-RELATED"/>
    <property type="match status" value="1"/>
</dbReference>
<dbReference type="Gene3D" id="3.40.109.10">
    <property type="entry name" value="NADH Oxidase"/>
    <property type="match status" value="1"/>
</dbReference>
<evidence type="ECO:0000256" key="2">
    <source>
        <dbReference type="ARBA" id="ARBA00022723"/>
    </source>
</evidence>
<evidence type="ECO:0000313" key="7">
    <source>
        <dbReference type="EMBL" id="SFM08082.1"/>
    </source>
</evidence>
<organism evidence="7 8">
    <name type="scientific">Pelosinus propionicus DSM 13327</name>
    <dbReference type="NCBI Taxonomy" id="1123291"/>
    <lineage>
        <taxon>Bacteria</taxon>
        <taxon>Bacillati</taxon>
        <taxon>Bacillota</taxon>
        <taxon>Negativicutes</taxon>
        <taxon>Selenomonadales</taxon>
        <taxon>Sporomusaceae</taxon>
        <taxon>Pelosinus</taxon>
    </lineage>
</organism>
<dbReference type="InterPro" id="IPR017900">
    <property type="entry name" value="4Fe4S_Fe_S_CS"/>
</dbReference>
<evidence type="ECO:0000256" key="3">
    <source>
        <dbReference type="ARBA" id="ARBA00023002"/>
    </source>
</evidence>
<dbReference type="RefSeq" id="WP_090940639.1">
    <property type="nucleotide sequence ID" value="NZ_FOTS01000039.1"/>
</dbReference>
<keyword evidence="3" id="KW-0560">Oxidoreductase</keyword>
<dbReference type="SUPFAM" id="SSF55469">
    <property type="entry name" value="FMN-dependent nitroreductase-like"/>
    <property type="match status" value="1"/>
</dbReference>
<dbReference type="PROSITE" id="PS00198">
    <property type="entry name" value="4FE4S_FER_1"/>
    <property type="match status" value="1"/>
</dbReference>
<dbReference type="Gene3D" id="3.30.70.20">
    <property type="match status" value="1"/>
</dbReference>
<feature type="domain" description="4Fe-4S ferredoxin-type" evidence="6">
    <location>
        <begin position="2"/>
        <end position="31"/>
    </location>
</feature>
<comment type="similarity">
    <text evidence="1">Belongs to the nitroreductase family.</text>
</comment>
<feature type="domain" description="4Fe-4S ferredoxin-type" evidence="6">
    <location>
        <begin position="32"/>
        <end position="61"/>
    </location>
</feature>
<dbReference type="InterPro" id="IPR000415">
    <property type="entry name" value="Nitroreductase-like"/>
</dbReference>
<dbReference type="GO" id="GO:0046872">
    <property type="term" value="F:metal ion binding"/>
    <property type="evidence" value="ECO:0007669"/>
    <property type="project" value="UniProtKB-KW"/>
</dbReference>
<proteinExistence type="inferred from homology"/>
<gene>
    <name evidence="7" type="ORF">SAMN04490355_103922</name>
</gene>
<protein>
    <submittedName>
        <fullName evidence="7">Nitroreductase</fullName>
    </submittedName>
</protein>